<evidence type="ECO:0000313" key="11">
    <source>
        <dbReference type="Proteomes" id="UP000594454"/>
    </source>
</evidence>
<keyword evidence="7" id="KW-0496">Mitochondrion</keyword>
<evidence type="ECO:0000256" key="3">
    <source>
        <dbReference type="ARBA" id="ARBA00017689"/>
    </source>
</evidence>
<dbReference type="OMA" id="VSQIPCF"/>
<accession>A0A7R8UDN8</accession>
<evidence type="ECO:0000313" key="10">
    <source>
        <dbReference type="EMBL" id="CAD7078868.1"/>
    </source>
</evidence>
<keyword evidence="11" id="KW-1185">Reference proteome</keyword>
<dbReference type="FunCoup" id="A0A7R8UDN8">
    <property type="interactions" value="564"/>
</dbReference>
<dbReference type="Pfam" id="PF12597">
    <property type="entry name" value="Cox20"/>
    <property type="match status" value="1"/>
</dbReference>
<protein>
    <recommendedName>
        <fullName evidence="3">Cytochrome c oxidase assembly protein COX20, mitochondrial</fullName>
    </recommendedName>
</protein>
<organism evidence="10 11">
    <name type="scientific">Hermetia illucens</name>
    <name type="common">Black soldier fly</name>
    <dbReference type="NCBI Taxonomy" id="343691"/>
    <lineage>
        <taxon>Eukaryota</taxon>
        <taxon>Metazoa</taxon>
        <taxon>Ecdysozoa</taxon>
        <taxon>Arthropoda</taxon>
        <taxon>Hexapoda</taxon>
        <taxon>Insecta</taxon>
        <taxon>Pterygota</taxon>
        <taxon>Neoptera</taxon>
        <taxon>Endopterygota</taxon>
        <taxon>Diptera</taxon>
        <taxon>Brachycera</taxon>
        <taxon>Stratiomyomorpha</taxon>
        <taxon>Stratiomyidae</taxon>
        <taxon>Hermetiinae</taxon>
        <taxon>Hermetia</taxon>
    </lineage>
</organism>
<evidence type="ECO:0000256" key="7">
    <source>
        <dbReference type="ARBA" id="ARBA00023128"/>
    </source>
</evidence>
<dbReference type="AlphaFoldDB" id="A0A7R8UDN8"/>
<keyword evidence="4 9" id="KW-0812">Transmembrane</keyword>
<dbReference type="Proteomes" id="UP000594454">
    <property type="component" value="Chromosome 1"/>
</dbReference>
<name>A0A7R8UDN8_HERIL</name>
<dbReference type="InParanoid" id="A0A7R8UDN8"/>
<gene>
    <name evidence="10" type="ORF">HERILL_LOCUS2113</name>
</gene>
<feature type="transmembrane region" description="Helical" evidence="9">
    <location>
        <begin position="42"/>
        <end position="59"/>
    </location>
</feature>
<evidence type="ECO:0000256" key="1">
    <source>
        <dbReference type="ARBA" id="ARBA00004273"/>
    </source>
</evidence>
<evidence type="ECO:0000256" key="6">
    <source>
        <dbReference type="ARBA" id="ARBA00022989"/>
    </source>
</evidence>
<comment type="subcellular location">
    <subcellularLocation>
        <location evidence="1">Mitochondrion inner membrane</location>
    </subcellularLocation>
</comment>
<evidence type="ECO:0000256" key="5">
    <source>
        <dbReference type="ARBA" id="ARBA00022792"/>
    </source>
</evidence>
<evidence type="ECO:0000256" key="4">
    <source>
        <dbReference type="ARBA" id="ARBA00022692"/>
    </source>
</evidence>
<sequence length="125" mass="14108">MSNEETTSISDTKTMAEDEDKTKSLYIFGRNVAEIPCFRSSFLYGIGGGFVGGAVSFLATSRTALSTNIGFATFFCGTIFYWVSCRYEWSKKRFQYQQLQMAMKKQALYEGTAVENEIEKKTESC</sequence>
<keyword evidence="6 9" id="KW-1133">Transmembrane helix</keyword>
<dbReference type="InterPro" id="IPR022533">
    <property type="entry name" value="Cox20"/>
</dbReference>
<feature type="transmembrane region" description="Helical" evidence="9">
    <location>
        <begin position="65"/>
        <end position="83"/>
    </location>
</feature>
<proteinExistence type="inferred from homology"/>
<dbReference type="GO" id="GO:0005743">
    <property type="term" value="C:mitochondrial inner membrane"/>
    <property type="evidence" value="ECO:0007669"/>
    <property type="project" value="UniProtKB-SubCell"/>
</dbReference>
<comment type="similarity">
    <text evidence="2">Belongs to the COX20 family.</text>
</comment>
<evidence type="ECO:0000256" key="2">
    <source>
        <dbReference type="ARBA" id="ARBA00009575"/>
    </source>
</evidence>
<reference evidence="10 11" key="1">
    <citation type="submission" date="2020-11" db="EMBL/GenBank/DDBJ databases">
        <authorList>
            <person name="Wallbank WR R."/>
            <person name="Pardo Diaz C."/>
            <person name="Kozak K."/>
            <person name="Martin S."/>
            <person name="Jiggins C."/>
            <person name="Moest M."/>
            <person name="Warren A I."/>
            <person name="Generalovic N T."/>
            <person name="Byers J.R.P. K."/>
            <person name="Montejo-Kovacevich G."/>
            <person name="Yen C E."/>
        </authorList>
    </citation>
    <scope>NUCLEOTIDE SEQUENCE [LARGE SCALE GENOMIC DNA]</scope>
</reference>
<dbReference type="PANTHER" id="PTHR31586:SF1">
    <property type="entry name" value="CYTOCHROME C OXIDASE ASSEMBLY PROTEIN COX20, MITOCHONDRIAL"/>
    <property type="match status" value="1"/>
</dbReference>
<dbReference type="PANTHER" id="PTHR31586">
    <property type="entry name" value="CYTOCHROME C OXIDASE PROTEIN 20"/>
    <property type="match status" value="1"/>
</dbReference>
<dbReference type="OrthoDB" id="14603at2759"/>
<keyword evidence="5" id="KW-0999">Mitochondrion inner membrane</keyword>
<dbReference type="EMBL" id="LR899009">
    <property type="protein sequence ID" value="CAD7078868.1"/>
    <property type="molecule type" value="Genomic_DNA"/>
</dbReference>
<evidence type="ECO:0000256" key="8">
    <source>
        <dbReference type="ARBA" id="ARBA00023136"/>
    </source>
</evidence>
<evidence type="ECO:0000256" key="9">
    <source>
        <dbReference type="SAM" id="Phobius"/>
    </source>
</evidence>
<dbReference type="GO" id="GO:0033617">
    <property type="term" value="P:mitochondrial respiratory chain complex IV assembly"/>
    <property type="evidence" value="ECO:0007669"/>
    <property type="project" value="InterPro"/>
</dbReference>
<dbReference type="PRINTS" id="PR02049">
    <property type="entry name" value="PROTEINF36A"/>
</dbReference>
<keyword evidence="8 9" id="KW-0472">Membrane</keyword>